<keyword evidence="1" id="KW-0812">Transmembrane</keyword>
<feature type="transmembrane region" description="Helical" evidence="1">
    <location>
        <begin position="29"/>
        <end position="46"/>
    </location>
</feature>
<accession>A0ABY8SLG6</accession>
<feature type="transmembrane region" description="Helical" evidence="1">
    <location>
        <begin position="79"/>
        <end position="99"/>
    </location>
</feature>
<dbReference type="EMBL" id="CP125947">
    <property type="protein sequence ID" value="WHS63913.1"/>
    <property type="molecule type" value="Genomic_DNA"/>
</dbReference>
<sequence length="181" mass="19883">MRILVCGSPALVDQLSSYADYHRDPRNIFTHYIGVPMIMWAVVILLARVQWGLLAGVPLSLALVAASAAAVYYCRLDLRYGLFMTALLATMLALAIPIAAQSSALWLAWGLGLFGVGWVIQFIGHYYEGRKPAFFDDVMGLVIGPLFVVAELSFAMGLRKPLQAEIERRSGPVRRRELAGA</sequence>
<feature type="transmembrane region" description="Helical" evidence="1">
    <location>
        <begin position="53"/>
        <end position="73"/>
    </location>
</feature>
<protein>
    <submittedName>
        <fullName evidence="2">DUF962 domain-containing protein</fullName>
    </submittedName>
</protein>
<feature type="transmembrane region" description="Helical" evidence="1">
    <location>
        <begin position="139"/>
        <end position="158"/>
    </location>
</feature>
<dbReference type="PANTHER" id="PTHR28026">
    <property type="entry name" value="DUF962 DOMAIN PROTEIN (AFU_ORTHOLOGUE AFUA_8G05310)"/>
    <property type="match status" value="1"/>
</dbReference>
<dbReference type="Proteomes" id="UP001240697">
    <property type="component" value="Chromosome"/>
</dbReference>
<feature type="transmembrane region" description="Helical" evidence="1">
    <location>
        <begin position="106"/>
        <end position="127"/>
    </location>
</feature>
<gene>
    <name evidence="2" type="ORF">QMY55_15460</name>
</gene>
<keyword evidence="3" id="KW-1185">Reference proteome</keyword>
<organism evidence="2 3">
    <name type="scientific">Comamonas resistens</name>
    <dbReference type="NCBI Taxonomy" id="3046670"/>
    <lineage>
        <taxon>Bacteria</taxon>
        <taxon>Pseudomonadati</taxon>
        <taxon>Pseudomonadota</taxon>
        <taxon>Betaproteobacteria</taxon>
        <taxon>Burkholderiales</taxon>
        <taxon>Comamonadaceae</taxon>
        <taxon>Comamonas</taxon>
    </lineage>
</organism>
<keyword evidence="1" id="KW-0472">Membrane</keyword>
<keyword evidence="1" id="KW-1133">Transmembrane helix</keyword>
<proteinExistence type="predicted"/>
<reference evidence="2 3" key="1">
    <citation type="submission" date="2023-05" db="EMBL/GenBank/DDBJ databases">
        <authorList>
            <person name="Yin Y."/>
            <person name="Lu Z."/>
        </authorList>
    </citation>
    <scope>NUCLEOTIDE SEQUENCE [LARGE SCALE GENOMIC DNA]</scope>
    <source>
        <strain evidence="2 3">ZM22</strain>
    </source>
</reference>
<dbReference type="InterPro" id="IPR009305">
    <property type="entry name" value="Mpo1-like"/>
</dbReference>
<name>A0ABY8SLG6_9BURK</name>
<dbReference type="RefSeq" id="WP_283485070.1">
    <property type="nucleotide sequence ID" value="NZ_CP125947.1"/>
</dbReference>
<evidence type="ECO:0000256" key="1">
    <source>
        <dbReference type="SAM" id="Phobius"/>
    </source>
</evidence>
<dbReference type="PANTHER" id="PTHR28026:SF9">
    <property type="entry name" value="2-HYDROXY-PALMITIC ACID DIOXYGENASE MPO1"/>
    <property type="match status" value="1"/>
</dbReference>
<evidence type="ECO:0000313" key="2">
    <source>
        <dbReference type="EMBL" id="WHS63913.1"/>
    </source>
</evidence>
<dbReference type="Pfam" id="PF06127">
    <property type="entry name" value="Mpo1-like"/>
    <property type="match status" value="1"/>
</dbReference>
<evidence type="ECO:0000313" key="3">
    <source>
        <dbReference type="Proteomes" id="UP001240697"/>
    </source>
</evidence>